<evidence type="ECO:0000256" key="1">
    <source>
        <dbReference type="SAM" id="MobiDB-lite"/>
    </source>
</evidence>
<comment type="caution">
    <text evidence="2">The sequence shown here is derived from an EMBL/GenBank/DDBJ whole genome shotgun (WGS) entry which is preliminary data.</text>
</comment>
<sequence length="184" mass="20703">MSVYRRHHQADIGPKNMLTGESRGGLSLRNREDKSTEAGTRLTPEAGAAFARAKQICLHSSTASCDEALDTFHRLKFGSSLMGSPSSSHLLDDDPTTSFAKMLVPGIEEKLVELEKDIDSYISTGDNSKSEEAQNDDIRRSDSRNYQEEDPPPRHRHPFSNVRSPFTDHTSRTRKIQDFLRRIT</sequence>
<feature type="region of interest" description="Disordered" evidence="1">
    <location>
        <begin position="1"/>
        <end position="44"/>
    </location>
</feature>
<accession>A0A368G6H4</accession>
<dbReference type="Proteomes" id="UP000252519">
    <property type="component" value="Unassembled WGS sequence"/>
</dbReference>
<keyword evidence="3" id="KW-1185">Reference proteome</keyword>
<feature type="region of interest" description="Disordered" evidence="1">
    <location>
        <begin position="122"/>
        <end position="171"/>
    </location>
</feature>
<feature type="compositionally biased region" description="Basic and acidic residues" evidence="1">
    <location>
        <begin position="128"/>
        <end position="153"/>
    </location>
</feature>
<gene>
    <name evidence="2" type="ORF">ANCCAN_15450</name>
</gene>
<proteinExistence type="predicted"/>
<organism evidence="2 3">
    <name type="scientific">Ancylostoma caninum</name>
    <name type="common">Dog hookworm</name>
    <dbReference type="NCBI Taxonomy" id="29170"/>
    <lineage>
        <taxon>Eukaryota</taxon>
        <taxon>Metazoa</taxon>
        <taxon>Ecdysozoa</taxon>
        <taxon>Nematoda</taxon>
        <taxon>Chromadorea</taxon>
        <taxon>Rhabditida</taxon>
        <taxon>Rhabditina</taxon>
        <taxon>Rhabditomorpha</taxon>
        <taxon>Strongyloidea</taxon>
        <taxon>Ancylostomatidae</taxon>
        <taxon>Ancylostomatinae</taxon>
        <taxon>Ancylostoma</taxon>
    </lineage>
</organism>
<evidence type="ECO:0000313" key="2">
    <source>
        <dbReference type="EMBL" id="RCN38630.1"/>
    </source>
</evidence>
<evidence type="ECO:0000313" key="3">
    <source>
        <dbReference type="Proteomes" id="UP000252519"/>
    </source>
</evidence>
<protein>
    <submittedName>
        <fullName evidence="2">Uncharacterized protein</fullName>
    </submittedName>
</protein>
<dbReference type="EMBL" id="JOJR01000385">
    <property type="protein sequence ID" value="RCN38630.1"/>
    <property type="molecule type" value="Genomic_DNA"/>
</dbReference>
<dbReference type="AlphaFoldDB" id="A0A368G6H4"/>
<reference evidence="2 3" key="1">
    <citation type="submission" date="2014-10" db="EMBL/GenBank/DDBJ databases">
        <title>Draft genome of the hookworm Ancylostoma caninum.</title>
        <authorList>
            <person name="Mitreva M."/>
        </authorList>
    </citation>
    <scope>NUCLEOTIDE SEQUENCE [LARGE SCALE GENOMIC DNA]</scope>
    <source>
        <strain evidence="2 3">Baltimore</strain>
    </source>
</reference>
<name>A0A368G6H4_ANCCA</name>
<dbReference type="OrthoDB" id="5919772at2759"/>